<evidence type="ECO:0000256" key="5">
    <source>
        <dbReference type="ARBA" id="ARBA00022989"/>
    </source>
</evidence>
<dbReference type="AlphaFoldDB" id="A0A347WND0"/>
<proteinExistence type="predicted"/>
<dbReference type="PANTHER" id="PTHR22926">
    <property type="entry name" value="PHOSPHO-N-ACETYLMURAMOYL-PENTAPEPTIDE-TRANSFERASE"/>
    <property type="match status" value="1"/>
</dbReference>
<feature type="transmembrane region" description="Helical" evidence="8">
    <location>
        <begin position="153"/>
        <end position="173"/>
    </location>
</feature>
<evidence type="ECO:0000256" key="7">
    <source>
        <dbReference type="PIRSR" id="PIRSR600715-1"/>
    </source>
</evidence>
<feature type="transmembrane region" description="Helical" evidence="8">
    <location>
        <begin position="6"/>
        <end position="28"/>
    </location>
</feature>
<accession>A0A347WND0</accession>
<keyword evidence="5 8" id="KW-1133">Transmembrane helix</keyword>
<keyword evidence="7" id="KW-0460">Magnesium</keyword>
<feature type="transmembrane region" description="Helical" evidence="8">
    <location>
        <begin position="308"/>
        <end position="328"/>
    </location>
</feature>
<feature type="transmembrane region" description="Helical" evidence="8">
    <location>
        <begin position="230"/>
        <end position="258"/>
    </location>
</feature>
<dbReference type="OrthoDB" id="9783652at2"/>
<feature type="binding site" evidence="7">
    <location>
        <position position="209"/>
    </location>
    <ligand>
        <name>Mg(2+)</name>
        <dbReference type="ChEBI" id="CHEBI:18420"/>
    </ligand>
</feature>
<name>A0A347WND0_9LACT</name>
<dbReference type="CDD" id="cd06853">
    <property type="entry name" value="GT_WecA_like"/>
    <property type="match status" value="1"/>
</dbReference>
<dbReference type="Pfam" id="PF00953">
    <property type="entry name" value="Glycos_transf_4"/>
    <property type="match status" value="1"/>
</dbReference>
<keyword evidence="10" id="KW-1185">Reference proteome</keyword>
<comment type="cofactor">
    <cofactor evidence="7">
        <name>Mg(2+)</name>
        <dbReference type="ChEBI" id="CHEBI:18420"/>
    </cofactor>
</comment>
<evidence type="ECO:0000256" key="4">
    <source>
        <dbReference type="ARBA" id="ARBA00022692"/>
    </source>
</evidence>
<organism evidence="9 10">
    <name type="scientific">Suicoccus acidiformans</name>
    <dbReference type="NCBI Taxonomy" id="2036206"/>
    <lineage>
        <taxon>Bacteria</taxon>
        <taxon>Bacillati</taxon>
        <taxon>Bacillota</taxon>
        <taxon>Bacilli</taxon>
        <taxon>Lactobacillales</taxon>
        <taxon>Aerococcaceae</taxon>
        <taxon>Suicoccus</taxon>
    </lineage>
</organism>
<keyword evidence="7" id="KW-0479">Metal-binding</keyword>
<dbReference type="GO" id="GO:0009103">
    <property type="term" value="P:lipopolysaccharide biosynthetic process"/>
    <property type="evidence" value="ECO:0007669"/>
    <property type="project" value="TreeGrafter"/>
</dbReference>
<feature type="transmembrane region" description="Helical" evidence="8">
    <location>
        <begin position="205"/>
        <end position="224"/>
    </location>
</feature>
<comment type="subcellular location">
    <subcellularLocation>
        <location evidence="1">Cell membrane</location>
        <topology evidence="1">Multi-pass membrane protein</topology>
    </subcellularLocation>
</comment>
<evidence type="ECO:0000256" key="8">
    <source>
        <dbReference type="SAM" id="Phobius"/>
    </source>
</evidence>
<feature type="transmembrane region" description="Helical" evidence="8">
    <location>
        <begin position="124"/>
        <end position="141"/>
    </location>
</feature>
<feature type="transmembrane region" description="Helical" evidence="8">
    <location>
        <begin position="279"/>
        <end position="302"/>
    </location>
</feature>
<feature type="transmembrane region" description="Helical" evidence="8">
    <location>
        <begin position="179"/>
        <end position="198"/>
    </location>
</feature>
<keyword evidence="3" id="KW-0808">Transferase</keyword>
<evidence type="ECO:0000313" key="9">
    <source>
        <dbReference type="EMBL" id="AXY26587.1"/>
    </source>
</evidence>
<keyword evidence="6 8" id="KW-0472">Membrane</keyword>
<gene>
    <name evidence="9" type="ORF">CL176_11580</name>
</gene>
<evidence type="ECO:0000256" key="3">
    <source>
        <dbReference type="ARBA" id="ARBA00022679"/>
    </source>
</evidence>
<dbReference type="GO" id="GO:0046872">
    <property type="term" value="F:metal ion binding"/>
    <property type="evidence" value="ECO:0007669"/>
    <property type="project" value="UniProtKB-KW"/>
</dbReference>
<dbReference type="GO" id="GO:0044038">
    <property type="term" value="P:cell wall macromolecule biosynthetic process"/>
    <property type="evidence" value="ECO:0007669"/>
    <property type="project" value="TreeGrafter"/>
</dbReference>
<evidence type="ECO:0000256" key="2">
    <source>
        <dbReference type="ARBA" id="ARBA00022475"/>
    </source>
</evidence>
<keyword evidence="4 8" id="KW-0812">Transmembrane</keyword>
<dbReference type="InterPro" id="IPR000715">
    <property type="entry name" value="Glycosyl_transferase_4"/>
</dbReference>
<evidence type="ECO:0000256" key="6">
    <source>
        <dbReference type="ARBA" id="ARBA00023136"/>
    </source>
</evidence>
<dbReference type="GO" id="GO:0005886">
    <property type="term" value="C:plasma membrane"/>
    <property type="evidence" value="ECO:0007669"/>
    <property type="project" value="UniProtKB-SubCell"/>
</dbReference>
<dbReference type="PANTHER" id="PTHR22926:SF3">
    <property type="entry name" value="UNDECAPRENYL-PHOSPHATE ALPHA-N-ACETYLGLUCOSAMINYL 1-PHOSPHATE TRANSFERASE"/>
    <property type="match status" value="1"/>
</dbReference>
<dbReference type="GO" id="GO:0071555">
    <property type="term" value="P:cell wall organization"/>
    <property type="evidence" value="ECO:0007669"/>
    <property type="project" value="TreeGrafter"/>
</dbReference>
<feature type="binding site" evidence="7">
    <location>
        <position position="146"/>
    </location>
    <ligand>
        <name>Mg(2+)</name>
        <dbReference type="ChEBI" id="CHEBI:18420"/>
    </ligand>
</feature>
<evidence type="ECO:0000256" key="1">
    <source>
        <dbReference type="ARBA" id="ARBA00004651"/>
    </source>
</evidence>
<keyword evidence="2" id="KW-1003">Cell membrane</keyword>
<dbReference type="EMBL" id="CP023434">
    <property type="protein sequence ID" value="AXY26587.1"/>
    <property type="molecule type" value="Genomic_DNA"/>
</dbReference>
<reference evidence="9 10" key="1">
    <citation type="submission" date="2017-09" db="EMBL/GenBank/DDBJ databases">
        <title>Complete genome sequence of Oxytococcus suis strain ZY16052.</title>
        <authorList>
            <person name="Li F."/>
        </authorList>
    </citation>
    <scope>NUCLEOTIDE SEQUENCE [LARGE SCALE GENOMIC DNA]</scope>
    <source>
        <strain evidence="9 10">ZY16052</strain>
    </source>
</reference>
<dbReference type="RefSeq" id="WP_118991443.1">
    <property type="nucleotide sequence ID" value="NZ_CP023434.1"/>
</dbReference>
<sequence>MSLSRFWLGIALAILCSSILAAGLVQFFRVKWTDQASVPPYGGLAVFVSVWLVFFGMFPELVFRSEQWHIFLSSCVILLTGLLDDRYDLSPLQKSVGIVLAANYLYFQAGVQFNLSFLPDLPTGLAHILTYILTMVWLYFVTNAVNFMDGLDGLASSVSLVSLLSLAIIAYLFSQTIRLTFITLLLLLAAAILGFLPFNWHPAKLYLGDTGSLFIGFMYAVLTVSNLKNASFFSLIIPIIIYALPLFDTVYATIRRFLTGQSVTRKDREHLHHRLMRQGYSNSQVVIIMTSITMLFSCLAIVVQFFPAYRFLLMLLALGILCLLLHLIHRLRH</sequence>
<evidence type="ECO:0008006" key="11">
    <source>
        <dbReference type="Google" id="ProtNLM"/>
    </source>
</evidence>
<evidence type="ECO:0000313" key="10">
    <source>
        <dbReference type="Proteomes" id="UP000263232"/>
    </source>
</evidence>
<feature type="transmembrane region" description="Helical" evidence="8">
    <location>
        <begin position="40"/>
        <end position="62"/>
    </location>
</feature>
<dbReference type="Proteomes" id="UP000263232">
    <property type="component" value="Chromosome"/>
</dbReference>
<dbReference type="GO" id="GO:0016780">
    <property type="term" value="F:phosphotransferase activity, for other substituted phosphate groups"/>
    <property type="evidence" value="ECO:0007669"/>
    <property type="project" value="InterPro"/>
</dbReference>
<dbReference type="KEGG" id="abae:CL176_11580"/>
<protein>
    <recommendedName>
        <fullName evidence="11">Undecaprenyl-phosphate alpha-N-acetylglucosaminyl 1-phosphate transferase</fullName>
    </recommendedName>
</protein>